<reference evidence="2" key="1">
    <citation type="submission" date="2018-05" db="EMBL/GenBank/DDBJ databases">
        <authorList>
            <person name="Lanie J.A."/>
            <person name="Ng W.-L."/>
            <person name="Kazmierczak K.M."/>
            <person name="Andrzejewski T.M."/>
            <person name="Davidsen T.M."/>
            <person name="Wayne K.J."/>
            <person name="Tettelin H."/>
            <person name="Glass J.I."/>
            <person name="Rusch D."/>
            <person name="Podicherti R."/>
            <person name="Tsui H.-C.T."/>
            <person name="Winkler M.E."/>
        </authorList>
    </citation>
    <scope>NUCLEOTIDE SEQUENCE</scope>
</reference>
<proteinExistence type="predicted"/>
<gene>
    <name evidence="2" type="ORF">METZ01_LOCUS46629</name>
</gene>
<accession>A0A381RPH1</accession>
<protein>
    <submittedName>
        <fullName evidence="2">Uncharacterized protein</fullName>
    </submittedName>
</protein>
<feature type="region of interest" description="Disordered" evidence="1">
    <location>
        <begin position="1"/>
        <end position="26"/>
    </location>
</feature>
<evidence type="ECO:0000313" key="2">
    <source>
        <dbReference type="EMBL" id="SUZ93775.1"/>
    </source>
</evidence>
<name>A0A381RPH1_9ZZZZ</name>
<dbReference type="EMBL" id="UINC01002176">
    <property type="protein sequence ID" value="SUZ93775.1"/>
    <property type="molecule type" value="Genomic_DNA"/>
</dbReference>
<dbReference type="AlphaFoldDB" id="A0A381RPH1"/>
<organism evidence="2">
    <name type="scientific">marine metagenome</name>
    <dbReference type="NCBI Taxonomy" id="408172"/>
    <lineage>
        <taxon>unclassified sequences</taxon>
        <taxon>metagenomes</taxon>
        <taxon>ecological metagenomes</taxon>
    </lineage>
</organism>
<sequence>MQALPSVASSSLDKLHRLGGNGEDPTEIFTLVLDGSRKRGPRVVQLNSGTDPSVKDTPQFLLTKAY</sequence>
<evidence type="ECO:0000256" key="1">
    <source>
        <dbReference type="SAM" id="MobiDB-lite"/>
    </source>
</evidence>